<keyword evidence="2" id="KW-1185">Reference proteome</keyword>
<gene>
    <name evidence="1" type="ORF">PsorP6_002242</name>
</gene>
<organism evidence="1 2">
    <name type="scientific">Peronosclerospora sorghi</name>
    <dbReference type="NCBI Taxonomy" id="230839"/>
    <lineage>
        <taxon>Eukaryota</taxon>
        <taxon>Sar</taxon>
        <taxon>Stramenopiles</taxon>
        <taxon>Oomycota</taxon>
        <taxon>Peronosporomycetes</taxon>
        <taxon>Peronosporales</taxon>
        <taxon>Peronosporaceae</taxon>
        <taxon>Peronosclerospora</taxon>
    </lineage>
</organism>
<protein>
    <submittedName>
        <fullName evidence="1">Uncharacterized protein</fullName>
    </submittedName>
</protein>
<evidence type="ECO:0000313" key="2">
    <source>
        <dbReference type="Proteomes" id="UP001163321"/>
    </source>
</evidence>
<dbReference type="EMBL" id="CM047580">
    <property type="protein sequence ID" value="KAI9921985.1"/>
    <property type="molecule type" value="Genomic_DNA"/>
</dbReference>
<accession>A0ACC0WSU0</accession>
<sequence>METILLRHDELIASSALEASQMSHSEALLRKPGASMASAAVAAPATIHPAAGGETFMPAPLLLDDQGREIDAAGNVVAEKPVVASVATLKANQGKTRDATKKEQNPYLSHRTVDEKDMMDTVDPKLKITRRETYVN</sequence>
<comment type="caution">
    <text evidence="1">The sequence shown here is derived from an EMBL/GenBank/DDBJ whole genome shotgun (WGS) entry which is preliminary data.</text>
</comment>
<reference evidence="1 2" key="1">
    <citation type="journal article" date="2022" name="bioRxiv">
        <title>The genome of the oomycete Peronosclerospora sorghi, a cosmopolitan pathogen of maize and sorghum, is inflated with dispersed pseudogenes.</title>
        <authorList>
            <person name="Fletcher K."/>
            <person name="Martin F."/>
            <person name="Isakeit T."/>
            <person name="Cavanaugh K."/>
            <person name="Magill C."/>
            <person name="Michelmore R."/>
        </authorList>
    </citation>
    <scope>NUCLEOTIDE SEQUENCE [LARGE SCALE GENOMIC DNA]</scope>
    <source>
        <strain evidence="1">P6</strain>
    </source>
</reference>
<proteinExistence type="predicted"/>
<evidence type="ECO:0000313" key="1">
    <source>
        <dbReference type="EMBL" id="KAI9921985.1"/>
    </source>
</evidence>
<dbReference type="Proteomes" id="UP001163321">
    <property type="component" value="Chromosome 1"/>
</dbReference>
<name>A0ACC0WSU0_9STRA</name>